<feature type="region of interest" description="Disordered" evidence="4">
    <location>
        <begin position="1231"/>
        <end position="1272"/>
    </location>
</feature>
<comment type="similarity">
    <text evidence="2 3">Belongs to the peptidase M14 family.</text>
</comment>
<dbReference type="InterPro" id="IPR050821">
    <property type="entry name" value="Cytosolic_carboxypeptidase"/>
</dbReference>
<evidence type="ECO:0000256" key="2">
    <source>
        <dbReference type="ARBA" id="ARBA00005988"/>
    </source>
</evidence>
<dbReference type="PANTHER" id="PTHR12756:SF12">
    <property type="entry name" value="CYTOSOLIC CARBOXYPEPTIDASE-LIKE PROTEIN 5"/>
    <property type="match status" value="1"/>
</dbReference>
<dbReference type="GO" id="GO:0006508">
    <property type="term" value="P:proteolysis"/>
    <property type="evidence" value="ECO:0007669"/>
    <property type="project" value="InterPro"/>
</dbReference>
<feature type="domain" description="Peptidase M14" evidence="5">
    <location>
        <begin position="204"/>
        <end position="550"/>
    </location>
</feature>
<dbReference type="SUPFAM" id="SSF53187">
    <property type="entry name" value="Zn-dependent exopeptidases"/>
    <property type="match status" value="2"/>
</dbReference>
<dbReference type="Gene3D" id="3.40.630.10">
    <property type="entry name" value="Zn peptidases"/>
    <property type="match status" value="2"/>
</dbReference>
<name>A0A0V0J8P0_SCHSO</name>
<feature type="region of interest" description="Disordered" evidence="4">
    <location>
        <begin position="1445"/>
        <end position="1513"/>
    </location>
</feature>
<evidence type="ECO:0000259" key="5">
    <source>
        <dbReference type="PROSITE" id="PS52035"/>
    </source>
</evidence>
<dbReference type="Pfam" id="PF00246">
    <property type="entry name" value="Peptidase_M14"/>
    <property type="match status" value="1"/>
</dbReference>
<dbReference type="EMBL" id="GEEE01001701">
    <property type="protein sequence ID" value="JAP61524.1"/>
    <property type="molecule type" value="Transcribed_RNA"/>
</dbReference>
<evidence type="ECO:0000256" key="3">
    <source>
        <dbReference type="PROSITE-ProRule" id="PRU01379"/>
    </source>
</evidence>
<feature type="region of interest" description="Disordered" evidence="4">
    <location>
        <begin position="1350"/>
        <end position="1376"/>
    </location>
</feature>
<feature type="compositionally biased region" description="Polar residues" evidence="4">
    <location>
        <begin position="1483"/>
        <end position="1500"/>
    </location>
</feature>
<evidence type="ECO:0000256" key="4">
    <source>
        <dbReference type="SAM" id="MobiDB-lite"/>
    </source>
</evidence>
<comment type="caution">
    <text evidence="3">Lacks conserved residue(s) required for the propagation of feature annotation.</text>
</comment>
<proteinExistence type="inferred from homology"/>
<feature type="compositionally biased region" description="Polar residues" evidence="4">
    <location>
        <begin position="1130"/>
        <end position="1139"/>
    </location>
</feature>
<evidence type="ECO:0000313" key="6">
    <source>
        <dbReference type="EMBL" id="JAP61524.1"/>
    </source>
</evidence>
<organism evidence="6">
    <name type="scientific">Schistocephalus solidus</name>
    <name type="common">Tapeworm</name>
    <dbReference type="NCBI Taxonomy" id="70667"/>
    <lineage>
        <taxon>Eukaryota</taxon>
        <taxon>Metazoa</taxon>
        <taxon>Spiralia</taxon>
        <taxon>Lophotrochozoa</taxon>
        <taxon>Platyhelminthes</taxon>
        <taxon>Cestoda</taxon>
        <taxon>Eucestoda</taxon>
        <taxon>Diphyllobothriidea</taxon>
        <taxon>Diphyllobothriidae</taxon>
        <taxon>Schistocephalus</taxon>
    </lineage>
</organism>
<feature type="region of interest" description="Disordered" evidence="4">
    <location>
        <begin position="1291"/>
        <end position="1324"/>
    </location>
</feature>
<evidence type="ECO:0000256" key="1">
    <source>
        <dbReference type="ARBA" id="ARBA00001947"/>
    </source>
</evidence>
<feature type="compositionally biased region" description="Polar residues" evidence="4">
    <location>
        <begin position="1359"/>
        <end position="1376"/>
    </location>
</feature>
<dbReference type="InterPro" id="IPR000834">
    <property type="entry name" value="Peptidase_M14"/>
</dbReference>
<feature type="region of interest" description="Disordered" evidence="4">
    <location>
        <begin position="1130"/>
        <end position="1149"/>
    </location>
</feature>
<gene>
    <name evidence="6" type="ORF">TR148925</name>
</gene>
<accession>A0A0V0J8P0</accession>
<comment type="cofactor">
    <cofactor evidence="1">
        <name>Zn(2+)</name>
        <dbReference type="ChEBI" id="CHEBI:29105"/>
    </cofactor>
</comment>
<dbReference type="GO" id="GO:0004181">
    <property type="term" value="F:metallocarboxypeptidase activity"/>
    <property type="evidence" value="ECO:0007669"/>
    <property type="project" value="InterPro"/>
</dbReference>
<feature type="compositionally biased region" description="Basic and acidic residues" evidence="4">
    <location>
        <begin position="1294"/>
        <end position="1310"/>
    </location>
</feature>
<dbReference type="PROSITE" id="PS52035">
    <property type="entry name" value="PEPTIDASE_M14"/>
    <property type="match status" value="1"/>
</dbReference>
<dbReference type="Gene3D" id="2.60.40.3120">
    <property type="match status" value="1"/>
</dbReference>
<reference evidence="6" key="1">
    <citation type="submission" date="2016-01" db="EMBL/GenBank/DDBJ databases">
        <title>Reference transcriptome for the parasite Schistocephalus solidus: insights into the molecular evolution of parasitism.</title>
        <authorList>
            <person name="Hebert F.O."/>
            <person name="Grambauer S."/>
            <person name="Barber I."/>
            <person name="Landry C.R."/>
            <person name="Aubin-Horth N."/>
        </authorList>
    </citation>
    <scope>NUCLEOTIDE SEQUENCE</scope>
</reference>
<dbReference type="PANTHER" id="PTHR12756">
    <property type="entry name" value="CYTOSOLIC CARBOXYPEPTIDASE"/>
    <property type="match status" value="1"/>
</dbReference>
<dbReference type="GO" id="GO:0008270">
    <property type="term" value="F:zinc ion binding"/>
    <property type="evidence" value="ECO:0007669"/>
    <property type="project" value="InterPro"/>
</dbReference>
<protein>
    <recommendedName>
        <fullName evidence="5">Peptidase M14 domain-containing protein</fullName>
    </recommendedName>
</protein>
<sequence>METKIDNLIFSSNFDSGNLRAVEKVTEWIDYAGNNGEKFGERQSYVKKFFGVHGLERRPLLKAKPDMHVRVWTRYDAQDTPFQNGNRSWFYFSVRNYKPCSIIRISVMNMNRQAKLFAQGHAPVFKVVGTSSVISAWKRIKEEPVYEIVNGQFNMTFVHQFSEIPNTTTYFAFAYPWSYSESQALLDQIDRLSTQLLATRRSRRPGRRAISVVPGISPESKAPPENVRPTSIYFHREVLCHSLGGRNIDLLTISDHENQLKEREDRFDPLLFPHPENPRPWKYANKKIFVITARVHPGETPGSHMFNGVLEFLLRENDKRAIELRRQYVFKLIPMLNPDGVVLGHYRTDSRGVNLNRVYLTPNYLLYPSIYAVKALIAYHHIFYGEKMAYPGSISPETFEKFVMLSKKCRQILDEPEKFGLPNVTPRQKPRYEEPVCMSGDVRSEGHELPKLYSPEGERFNSAEPYKKDLHRLSRYSCCPNQMQLDGSKSNRDCCINGPRIQTSEARYLESPVVRHPVEYSQTTTSSLKGKIMKQYFSEQDWVSVFLDESQPPNISCSRQSELALRLPTNISSSTTIPQCHSVEVSLSSMRRTPEEEEFRHLTSETSKSSTKMKAVEKPSYGMVLRRTPGQTFQQLDDTAVKRGSIGSVIQFPDVAHQVLSRKSSDRGCSNSPANRNNCALMQEDSFGFARNSTLSSGRETENASPELRMLIAHQKQRQLKLSQSLESLGVSVREKADQDFLSVFENNLGVDDDLRLQFITYCKGNHLADPQLLQIPSEESNVQCYIDLHGHCTKRGCFCYGNFLKSEKSMMDNIMYARLIALNSAFFDFGGCNFSARNMYQKDRSTAQSKEGSGRVAVAKHMGLTHCYTIEANYNSGRLVNILPPAAGDNRCATPPGFLFGPMRRDLKRNANDAMNCYLNFQHATHPVMFMEYGAYVLNTSTSFAIPHYEEMGRGLLIAALDMWCTNPWSRLANCPCADMLKLKPGTHKTLRALTSPLNSANKYPLSGQKLRMAESVNYKLLRNWARRHTTHLANHEGITFSRKESEPRSQKHDVRLPTTGRSAVLEVVPLTRLRGRNNAPSKTTTEIVCVTPVSTDQPQIRETTDVALHRRIDDPSNITPEIICETPVSTEKSNPWSSIEPEVPAKSRQIDANELTADSVRNQSQSSQKDLKTQCTTSSFLIMPTKRKKLVNGDIAQNAPDGGEPAPKMNHKTVEFFCDGGKAMSENEHSCQSHASLLPEPSPRIRQGQCERRASLRSDFGVPRPSFSPRMPDLEFGFDASKVVRPLLQRPSRWESGKTPKPRSEKQCGKAPEPGPSEGRTVLLSRRGSLPARSPHPNKLVALEPPKRCLEKPTPRKVNSSTNNARKSTLDSHSTNIRPTVASVVIKSLDGGMVAYKGLAELDRREINRMLRKTDSCQPKIAHPKVAKRASSRNLAITAYTKREQPKPTAKSPGLIRDRTVNAFSTAPLDGKRKTLKRSKSNLAPRSRQQPSAVNANATPLERLTPAFTPRTLRLRRTTHLPRLKSTEPPAFPSITTGPVWTNIY</sequence>